<dbReference type="SUPFAM" id="SSF57667">
    <property type="entry name" value="beta-beta-alpha zinc fingers"/>
    <property type="match status" value="1"/>
</dbReference>
<keyword evidence="9" id="KW-1185">Reference proteome</keyword>
<evidence type="ECO:0000256" key="1">
    <source>
        <dbReference type="ARBA" id="ARBA00022723"/>
    </source>
</evidence>
<feature type="domain" description="C2H2-type" evidence="7">
    <location>
        <begin position="64"/>
        <end position="94"/>
    </location>
</feature>
<keyword evidence="4" id="KW-0862">Zinc</keyword>
<evidence type="ECO:0000313" key="9">
    <source>
        <dbReference type="Proteomes" id="UP001218188"/>
    </source>
</evidence>
<dbReference type="GO" id="GO:0005634">
    <property type="term" value="C:nucleus"/>
    <property type="evidence" value="ECO:0007669"/>
    <property type="project" value="UniProtKB-ARBA"/>
</dbReference>
<dbReference type="Pfam" id="PF00096">
    <property type="entry name" value="zf-C2H2"/>
    <property type="match status" value="1"/>
</dbReference>
<dbReference type="SMART" id="SM00355">
    <property type="entry name" value="ZnF_C2H2"/>
    <property type="match status" value="3"/>
</dbReference>
<dbReference type="InterPro" id="IPR013087">
    <property type="entry name" value="Znf_C2H2_type"/>
</dbReference>
<dbReference type="EMBL" id="JARJCM010000166">
    <property type="protein sequence ID" value="KAJ7024669.1"/>
    <property type="molecule type" value="Genomic_DNA"/>
</dbReference>
<evidence type="ECO:0000259" key="7">
    <source>
        <dbReference type="PROSITE" id="PS50157"/>
    </source>
</evidence>
<dbReference type="PANTHER" id="PTHR19818">
    <property type="entry name" value="ZINC FINGER PROTEIN ZIC AND GLI"/>
    <property type="match status" value="1"/>
</dbReference>
<organism evidence="8 9">
    <name type="scientific">Mycena alexandri</name>
    <dbReference type="NCBI Taxonomy" id="1745969"/>
    <lineage>
        <taxon>Eukaryota</taxon>
        <taxon>Fungi</taxon>
        <taxon>Dikarya</taxon>
        <taxon>Basidiomycota</taxon>
        <taxon>Agaricomycotina</taxon>
        <taxon>Agaricomycetes</taxon>
        <taxon>Agaricomycetidae</taxon>
        <taxon>Agaricales</taxon>
        <taxon>Marasmiineae</taxon>
        <taxon>Mycenaceae</taxon>
        <taxon>Mycena</taxon>
    </lineage>
</organism>
<protein>
    <recommendedName>
        <fullName evidence="7">C2H2-type domain-containing protein</fullName>
    </recommendedName>
</protein>
<feature type="region of interest" description="Disordered" evidence="6">
    <location>
        <begin position="193"/>
        <end position="215"/>
    </location>
</feature>
<dbReference type="GO" id="GO:0045944">
    <property type="term" value="P:positive regulation of transcription by RNA polymerase II"/>
    <property type="evidence" value="ECO:0007669"/>
    <property type="project" value="UniProtKB-ARBA"/>
</dbReference>
<dbReference type="GO" id="GO:0000978">
    <property type="term" value="F:RNA polymerase II cis-regulatory region sequence-specific DNA binding"/>
    <property type="evidence" value="ECO:0007669"/>
    <property type="project" value="TreeGrafter"/>
</dbReference>
<reference evidence="8" key="1">
    <citation type="submission" date="2023-03" db="EMBL/GenBank/DDBJ databases">
        <title>Massive genome expansion in bonnet fungi (Mycena s.s.) driven by repeated elements and novel gene families across ecological guilds.</title>
        <authorList>
            <consortium name="Lawrence Berkeley National Laboratory"/>
            <person name="Harder C.B."/>
            <person name="Miyauchi S."/>
            <person name="Viragh M."/>
            <person name="Kuo A."/>
            <person name="Thoen E."/>
            <person name="Andreopoulos B."/>
            <person name="Lu D."/>
            <person name="Skrede I."/>
            <person name="Drula E."/>
            <person name="Henrissat B."/>
            <person name="Morin E."/>
            <person name="Kohler A."/>
            <person name="Barry K."/>
            <person name="LaButti K."/>
            <person name="Morin E."/>
            <person name="Salamov A."/>
            <person name="Lipzen A."/>
            <person name="Mereny Z."/>
            <person name="Hegedus B."/>
            <person name="Baldrian P."/>
            <person name="Stursova M."/>
            <person name="Weitz H."/>
            <person name="Taylor A."/>
            <person name="Grigoriev I.V."/>
            <person name="Nagy L.G."/>
            <person name="Martin F."/>
            <person name="Kauserud H."/>
        </authorList>
    </citation>
    <scope>NUCLEOTIDE SEQUENCE</scope>
    <source>
        <strain evidence="8">CBHHK200</strain>
    </source>
</reference>
<evidence type="ECO:0000256" key="3">
    <source>
        <dbReference type="ARBA" id="ARBA00022771"/>
    </source>
</evidence>
<dbReference type="InterPro" id="IPR036236">
    <property type="entry name" value="Znf_C2H2_sf"/>
</dbReference>
<dbReference type="PROSITE" id="PS50157">
    <property type="entry name" value="ZINC_FINGER_C2H2_2"/>
    <property type="match status" value="2"/>
</dbReference>
<dbReference type="FunFam" id="3.30.160.60:FF:000446">
    <property type="entry name" value="Zinc finger protein"/>
    <property type="match status" value="1"/>
</dbReference>
<keyword evidence="1" id="KW-0479">Metal-binding</keyword>
<dbReference type="GO" id="GO:0000981">
    <property type="term" value="F:DNA-binding transcription factor activity, RNA polymerase II-specific"/>
    <property type="evidence" value="ECO:0007669"/>
    <property type="project" value="TreeGrafter"/>
</dbReference>
<proteinExistence type="predicted"/>
<evidence type="ECO:0000256" key="2">
    <source>
        <dbReference type="ARBA" id="ARBA00022737"/>
    </source>
</evidence>
<dbReference type="Gene3D" id="3.30.160.60">
    <property type="entry name" value="Classic Zinc Finger"/>
    <property type="match status" value="2"/>
</dbReference>
<dbReference type="PANTHER" id="PTHR19818:SF139">
    <property type="entry name" value="PAIR-RULE PROTEIN ODD-PAIRED"/>
    <property type="match status" value="1"/>
</dbReference>
<dbReference type="PROSITE" id="PS00028">
    <property type="entry name" value="ZINC_FINGER_C2H2_1"/>
    <property type="match status" value="2"/>
</dbReference>
<dbReference type="GO" id="GO:0008270">
    <property type="term" value="F:zinc ion binding"/>
    <property type="evidence" value="ECO:0007669"/>
    <property type="project" value="UniProtKB-KW"/>
</dbReference>
<keyword evidence="3 5" id="KW-0863">Zinc-finger</keyword>
<dbReference type="Proteomes" id="UP001218188">
    <property type="component" value="Unassembled WGS sequence"/>
</dbReference>
<feature type="domain" description="C2H2-type" evidence="7">
    <location>
        <begin position="29"/>
        <end position="58"/>
    </location>
</feature>
<evidence type="ECO:0000256" key="5">
    <source>
        <dbReference type="PROSITE-ProRule" id="PRU00042"/>
    </source>
</evidence>
<dbReference type="AlphaFoldDB" id="A0AAD6WXC8"/>
<accession>A0AAD6WXC8</accession>
<dbReference type="InterPro" id="IPR050329">
    <property type="entry name" value="GLI_C2H2-zinc-finger"/>
</dbReference>
<comment type="caution">
    <text evidence="8">The sequence shown here is derived from an EMBL/GenBank/DDBJ whole genome shotgun (WGS) entry which is preliminary data.</text>
</comment>
<evidence type="ECO:0000256" key="4">
    <source>
        <dbReference type="ARBA" id="ARBA00022833"/>
    </source>
</evidence>
<sequence length="315" mass="34679">MPRVATTSSARSCQLPTGGKIPPSPALKFRCPAKGCLWSYSRRSDLKRHLPIHMSPEERENRMYKCPEASCNKKFLQKSNMITHHTARHTGLRPYICTQCSYCTADPSCLHRHMCDIHAYVPGSEPRKKQSAATVLFSMIEPVLPASPSSEYSDSWNSEPFSTAAPSSPSISYDEQSAFYSLPTTPDYVLHSDPPSPASSCDSSPPASPTTPQGWMWDPTFEAACSVMDDECSIVESSASLAPLTHYPAEGITFFDTGCDASLFFNVEQSPCNDSLLPPFFPTSAYDLAPSYPLDSVDVGFTSDVFNEQWLEVQV</sequence>
<evidence type="ECO:0000256" key="6">
    <source>
        <dbReference type="SAM" id="MobiDB-lite"/>
    </source>
</evidence>
<name>A0AAD6WXC8_9AGAR</name>
<keyword evidence="2" id="KW-0677">Repeat</keyword>
<evidence type="ECO:0000313" key="8">
    <source>
        <dbReference type="EMBL" id="KAJ7024669.1"/>
    </source>
</evidence>
<gene>
    <name evidence="8" type="ORF">C8F04DRAFT_153845</name>
</gene>